<gene>
    <name evidence="1" type="ORF">DW116_07970</name>
</gene>
<dbReference type="EMBL" id="QRMI01000017">
    <property type="protein sequence ID" value="RHJ61261.1"/>
    <property type="molecule type" value="Genomic_DNA"/>
</dbReference>
<organism evidence="1 2">
    <name type="scientific">[Ruminococcus] lactaris</name>
    <dbReference type="NCBI Taxonomy" id="46228"/>
    <lineage>
        <taxon>Bacteria</taxon>
        <taxon>Bacillati</taxon>
        <taxon>Bacillota</taxon>
        <taxon>Clostridia</taxon>
        <taxon>Lachnospirales</taxon>
        <taxon>Lachnospiraceae</taxon>
        <taxon>Mediterraneibacter</taxon>
    </lineage>
</organism>
<comment type="caution">
    <text evidence="1">The sequence shown here is derived from an EMBL/GenBank/DDBJ whole genome shotgun (WGS) entry which is preliminary data.</text>
</comment>
<name>A0A415D573_9FIRM</name>
<dbReference type="RefSeq" id="WP_118279105.1">
    <property type="nucleotide sequence ID" value="NZ_JAQDJO010000018.1"/>
</dbReference>
<evidence type="ECO:0000313" key="2">
    <source>
        <dbReference type="Proteomes" id="UP000285832"/>
    </source>
</evidence>
<sequence>MRIVSQNGLLDVPYELLAISPYSGNAATIVGTFPGNDIGKEDRVYILGEYSTKEKAKKVMEMCREKYLSRMELDGGYDAVHGCYVQPNYWVLPKVFQFPKDEEVE</sequence>
<reference evidence="1 2" key="1">
    <citation type="submission" date="2018-08" db="EMBL/GenBank/DDBJ databases">
        <title>A genome reference for cultivated species of the human gut microbiota.</title>
        <authorList>
            <person name="Zou Y."/>
            <person name="Xue W."/>
            <person name="Luo G."/>
        </authorList>
    </citation>
    <scope>NUCLEOTIDE SEQUENCE [LARGE SCALE GENOMIC DNA]</scope>
    <source>
        <strain evidence="1 2">AM09-9</strain>
    </source>
</reference>
<dbReference type="Proteomes" id="UP000285832">
    <property type="component" value="Unassembled WGS sequence"/>
</dbReference>
<evidence type="ECO:0000313" key="1">
    <source>
        <dbReference type="EMBL" id="RHJ61261.1"/>
    </source>
</evidence>
<accession>A0A415D573</accession>
<proteinExistence type="predicted"/>
<dbReference type="AlphaFoldDB" id="A0A415D573"/>
<protein>
    <submittedName>
        <fullName evidence="1">Uncharacterized protein</fullName>
    </submittedName>
</protein>